<dbReference type="STRING" id="926556.Echvi_3504"/>
<dbReference type="KEGG" id="evi:Echvi_3504"/>
<dbReference type="Proteomes" id="UP000010796">
    <property type="component" value="Chromosome"/>
</dbReference>
<dbReference type="RefSeq" id="WP_015267265.1">
    <property type="nucleotide sequence ID" value="NC_019904.1"/>
</dbReference>
<evidence type="ECO:0000313" key="4">
    <source>
        <dbReference type="Proteomes" id="UP000010796"/>
    </source>
</evidence>
<proteinExistence type="predicted"/>
<evidence type="ECO:0000256" key="1">
    <source>
        <dbReference type="SAM" id="SignalP"/>
    </source>
</evidence>
<keyword evidence="1" id="KW-0732">Signal</keyword>
<reference evidence="4" key="1">
    <citation type="submission" date="2012-02" db="EMBL/GenBank/DDBJ databases">
        <title>The complete genome of Echinicola vietnamensis DSM 17526.</title>
        <authorList>
            <person name="Lucas S."/>
            <person name="Copeland A."/>
            <person name="Lapidus A."/>
            <person name="Glavina del Rio T."/>
            <person name="Dalin E."/>
            <person name="Tice H."/>
            <person name="Bruce D."/>
            <person name="Goodwin L."/>
            <person name="Pitluck S."/>
            <person name="Peters L."/>
            <person name="Ovchinnikova G."/>
            <person name="Teshima H."/>
            <person name="Kyrpides N."/>
            <person name="Mavromatis K."/>
            <person name="Ivanova N."/>
            <person name="Brettin T."/>
            <person name="Detter J.C."/>
            <person name="Han C."/>
            <person name="Larimer F."/>
            <person name="Land M."/>
            <person name="Hauser L."/>
            <person name="Markowitz V."/>
            <person name="Cheng J.-F."/>
            <person name="Hugenholtz P."/>
            <person name="Woyke T."/>
            <person name="Wu D."/>
            <person name="Brambilla E."/>
            <person name="Klenk H.-P."/>
            <person name="Eisen J.A."/>
        </authorList>
    </citation>
    <scope>NUCLEOTIDE SEQUENCE [LARGE SCALE GENOMIC DNA]</scope>
    <source>
        <strain evidence="4">DSM 17526 / LMG 23754 / KMM 6221</strain>
    </source>
</reference>
<dbReference type="InterPro" id="IPR013766">
    <property type="entry name" value="Thioredoxin_domain"/>
</dbReference>
<feature type="domain" description="Thioredoxin" evidence="2">
    <location>
        <begin position="11"/>
        <end position="151"/>
    </location>
</feature>
<dbReference type="PROSITE" id="PS51352">
    <property type="entry name" value="THIOREDOXIN_2"/>
    <property type="match status" value="1"/>
</dbReference>
<dbReference type="AlphaFoldDB" id="L0G4G6"/>
<dbReference type="Gene3D" id="3.40.30.10">
    <property type="entry name" value="Glutaredoxin"/>
    <property type="match status" value="1"/>
</dbReference>
<accession>L0G4G6</accession>
<dbReference type="CDD" id="cd02966">
    <property type="entry name" value="TlpA_like_family"/>
    <property type="match status" value="1"/>
</dbReference>
<gene>
    <name evidence="3" type="ordered locus">Echvi_3504</name>
</gene>
<dbReference type="InterPro" id="IPR012336">
    <property type="entry name" value="Thioredoxin-like_fold"/>
</dbReference>
<dbReference type="PANTHER" id="PTHR42852">
    <property type="entry name" value="THIOL:DISULFIDE INTERCHANGE PROTEIN DSBE"/>
    <property type="match status" value="1"/>
</dbReference>
<name>L0G4G6_ECHVK</name>
<sequence>MKRLAAFSFWIFWGLSMANGQAVKVAEKISENELALLKNQKLLVIDFWASWCAPCIPATRQMEIYQERYKDDIYFIALSDEYYGTITNHLKRHPIKLAVYQDADNFTFEKYQVKARPHVAVLNSQGRLVWDGKPGDLSIEKLDHWLRKEQKRQTEHLASLIEVQSSPEFLSEEVVVDNLEVDLCGGDCTAHLDIHEEYVAFQGKLSALMAKLYGVSSFEVIMEYPDVDIQAKVPISPWRNDPESIAKQISAQFGFEVSEVTREMDFQELVPTVPDKLWDNAQINWGNVDNRVLIGTSRIEADDLSIRELAVLLSLQKQTLFKYSGDDKSPRDWDFHYKYDDLMKNELWDQFGIEVRNRRAAIPVVLVN</sequence>
<evidence type="ECO:0000259" key="2">
    <source>
        <dbReference type="PROSITE" id="PS51352"/>
    </source>
</evidence>
<dbReference type="EMBL" id="CP003346">
    <property type="protein sequence ID" value="AGA79720.1"/>
    <property type="molecule type" value="Genomic_DNA"/>
</dbReference>
<dbReference type="InterPro" id="IPR036249">
    <property type="entry name" value="Thioredoxin-like_sf"/>
</dbReference>
<dbReference type="InterPro" id="IPR050553">
    <property type="entry name" value="Thioredoxin_ResA/DsbE_sf"/>
</dbReference>
<feature type="chain" id="PRO_5003942302" evidence="1">
    <location>
        <begin position="19"/>
        <end position="368"/>
    </location>
</feature>
<feature type="signal peptide" evidence="1">
    <location>
        <begin position="1"/>
        <end position="18"/>
    </location>
</feature>
<dbReference type="SUPFAM" id="SSF52833">
    <property type="entry name" value="Thioredoxin-like"/>
    <property type="match status" value="1"/>
</dbReference>
<organism evidence="3 4">
    <name type="scientific">Echinicola vietnamensis (strain DSM 17526 / LMG 23754 / KMM 6221)</name>
    <dbReference type="NCBI Taxonomy" id="926556"/>
    <lineage>
        <taxon>Bacteria</taxon>
        <taxon>Pseudomonadati</taxon>
        <taxon>Bacteroidota</taxon>
        <taxon>Cytophagia</taxon>
        <taxon>Cytophagales</taxon>
        <taxon>Cyclobacteriaceae</taxon>
        <taxon>Echinicola</taxon>
    </lineage>
</organism>
<dbReference type="OrthoDB" id="6399635at2"/>
<evidence type="ECO:0000313" key="3">
    <source>
        <dbReference type="EMBL" id="AGA79720.1"/>
    </source>
</evidence>
<dbReference type="Pfam" id="PF13905">
    <property type="entry name" value="Thioredoxin_8"/>
    <property type="match status" value="1"/>
</dbReference>
<dbReference type="eggNOG" id="COG0526">
    <property type="taxonomic scope" value="Bacteria"/>
</dbReference>
<protein>
    <submittedName>
        <fullName evidence="3">Redoxin</fullName>
    </submittedName>
</protein>
<dbReference type="HOGENOM" id="CLU_751710_0_0_10"/>
<keyword evidence="4" id="KW-1185">Reference proteome</keyword>
<dbReference type="PANTHER" id="PTHR42852:SF17">
    <property type="entry name" value="THIOREDOXIN-LIKE PROTEIN HI_1115"/>
    <property type="match status" value="1"/>
</dbReference>